<comment type="caution">
    <text evidence="2">The sequence shown here is derived from an EMBL/GenBank/DDBJ whole genome shotgun (WGS) entry which is preliminary data.</text>
</comment>
<name>A0ABN2R4R7_9ACTN</name>
<sequence>MNWNAAHGPAMIAAVQAHADFLGEPGGYVDPIRALDAAGVLVQGMELGGRQSKTFGIYFGPEDSGPAVLLNTRFDETAVRHTAAHELGHHVFGHGTQADDHIDSLEELGRRSWPMHEMAAEAFAAWFLMHPDCVATAMAGLGIAKVASPEQVYQLSLWLGTSFRGTVRHLANLRRLSQRQAQAWIAASPARLRRTLDADSVSPRHWQLGLAASGHRLHVRPGDLLTVDLAGEDVEHTVLPDGIQALPADGTLTPTLRLQVNRLLQEPSTLTASDDWHVALVPCPERRGHLNPTL</sequence>
<dbReference type="InterPro" id="IPR052345">
    <property type="entry name" value="Rad_response_metalloprotease"/>
</dbReference>
<dbReference type="Gene3D" id="1.10.10.2910">
    <property type="match status" value="1"/>
</dbReference>
<dbReference type="EMBL" id="BAAAQM010000009">
    <property type="protein sequence ID" value="GAA1963587.1"/>
    <property type="molecule type" value="Genomic_DNA"/>
</dbReference>
<evidence type="ECO:0000313" key="2">
    <source>
        <dbReference type="EMBL" id="GAA1963587.1"/>
    </source>
</evidence>
<keyword evidence="3" id="KW-1185">Reference proteome</keyword>
<dbReference type="PANTHER" id="PTHR43236:SF1">
    <property type="entry name" value="BLL7220 PROTEIN"/>
    <property type="match status" value="1"/>
</dbReference>
<accession>A0ABN2R4R7</accession>
<evidence type="ECO:0000313" key="3">
    <source>
        <dbReference type="Proteomes" id="UP001499854"/>
    </source>
</evidence>
<organism evidence="2 3">
    <name type="scientific">Catenulispora subtropica</name>
    <dbReference type="NCBI Taxonomy" id="450798"/>
    <lineage>
        <taxon>Bacteria</taxon>
        <taxon>Bacillati</taxon>
        <taxon>Actinomycetota</taxon>
        <taxon>Actinomycetes</taxon>
        <taxon>Catenulisporales</taxon>
        <taxon>Catenulisporaceae</taxon>
        <taxon>Catenulispora</taxon>
    </lineage>
</organism>
<feature type="domain" description="IrrE N-terminal-like" evidence="1">
    <location>
        <begin position="38"/>
        <end position="129"/>
    </location>
</feature>
<dbReference type="Proteomes" id="UP001499854">
    <property type="component" value="Unassembled WGS sequence"/>
</dbReference>
<gene>
    <name evidence="2" type="ORF">GCM10009838_20830</name>
</gene>
<dbReference type="InterPro" id="IPR010359">
    <property type="entry name" value="IrrE_HExxH"/>
</dbReference>
<protein>
    <recommendedName>
        <fullName evidence="1">IrrE N-terminal-like domain-containing protein</fullName>
    </recommendedName>
</protein>
<dbReference type="Pfam" id="PF06114">
    <property type="entry name" value="Peptidase_M78"/>
    <property type="match status" value="1"/>
</dbReference>
<reference evidence="2 3" key="1">
    <citation type="journal article" date="2019" name="Int. J. Syst. Evol. Microbiol.">
        <title>The Global Catalogue of Microorganisms (GCM) 10K type strain sequencing project: providing services to taxonomists for standard genome sequencing and annotation.</title>
        <authorList>
            <consortium name="The Broad Institute Genomics Platform"/>
            <consortium name="The Broad Institute Genome Sequencing Center for Infectious Disease"/>
            <person name="Wu L."/>
            <person name="Ma J."/>
        </authorList>
    </citation>
    <scope>NUCLEOTIDE SEQUENCE [LARGE SCALE GENOMIC DNA]</scope>
    <source>
        <strain evidence="2 3">JCM 16013</strain>
    </source>
</reference>
<proteinExistence type="predicted"/>
<evidence type="ECO:0000259" key="1">
    <source>
        <dbReference type="Pfam" id="PF06114"/>
    </source>
</evidence>
<dbReference type="PANTHER" id="PTHR43236">
    <property type="entry name" value="ANTITOXIN HIGA1"/>
    <property type="match status" value="1"/>
</dbReference>